<organism evidence="5 6">
    <name type="scientific">Bowmanella denitrificans</name>
    <dbReference type="NCBI Taxonomy" id="366582"/>
    <lineage>
        <taxon>Bacteria</taxon>
        <taxon>Pseudomonadati</taxon>
        <taxon>Pseudomonadota</taxon>
        <taxon>Gammaproteobacteria</taxon>
        <taxon>Alteromonadales</taxon>
        <taxon>Alteromonadaceae</taxon>
        <taxon>Bowmanella</taxon>
    </lineage>
</organism>
<evidence type="ECO:0000259" key="4">
    <source>
        <dbReference type="SMART" id="SM00797"/>
    </source>
</evidence>
<accession>A0ABP3GCM9</accession>
<keyword evidence="3" id="KW-0067">ATP-binding</keyword>
<feature type="domain" description="Carboxyltransferase" evidence="4">
    <location>
        <begin position="23"/>
        <end position="302"/>
    </location>
</feature>
<name>A0ABP3GCM9_9ALTE</name>
<evidence type="ECO:0000256" key="2">
    <source>
        <dbReference type="ARBA" id="ARBA00022801"/>
    </source>
</evidence>
<evidence type="ECO:0000313" key="5">
    <source>
        <dbReference type="EMBL" id="GAA0339859.1"/>
    </source>
</evidence>
<dbReference type="EMBL" id="BAAAEI010000001">
    <property type="protein sequence ID" value="GAA0339859.1"/>
    <property type="molecule type" value="Genomic_DNA"/>
</dbReference>
<protein>
    <submittedName>
        <fullName evidence="5">Biotin-dependent carboxyltransferase family protein</fullName>
    </submittedName>
</protein>
<reference evidence="6" key="1">
    <citation type="journal article" date="2019" name="Int. J. Syst. Evol. Microbiol.">
        <title>The Global Catalogue of Microorganisms (GCM) 10K type strain sequencing project: providing services to taxonomists for standard genome sequencing and annotation.</title>
        <authorList>
            <consortium name="The Broad Institute Genomics Platform"/>
            <consortium name="The Broad Institute Genome Sequencing Center for Infectious Disease"/>
            <person name="Wu L."/>
            <person name="Ma J."/>
        </authorList>
    </citation>
    <scope>NUCLEOTIDE SEQUENCE [LARGE SCALE GENOMIC DNA]</scope>
    <source>
        <strain evidence="6">JCM 13378</strain>
    </source>
</reference>
<dbReference type="PANTHER" id="PTHR43309">
    <property type="entry name" value="5-OXOPROLINASE SUBUNIT C"/>
    <property type="match status" value="1"/>
</dbReference>
<sequence>MFTVLKAGLMALLTDAGRFGQAKLGLTQGGPMDPFAFELANYLVGNQSDSTALEMTLGGLHLKTDLTTWVCVSGAPLNWRIDDVQQPMWQSVQVRAGQTIELDVPETGLRSYLAVAGGFAIAPSFGSTTTVLREGIGGLDGNKLKVGDQLCVGPVKAALRKQALPETAIPQYQQELVLRLIPAYQYQEFSAASRALFFTSTYEVSHQADRMGYRLQGQKVPSQTTSMLSEGIALGAVQIPADGQPIVLLNDRQTIGGYPKIGSVLSLDCAKLAQCRPGGKISFEPISMEQAHNLMLLSRSRKQSLLARLDSIHG</sequence>
<evidence type="ECO:0000256" key="1">
    <source>
        <dbReference type="ARBA" id="ARBA00022741"/>
    </source>
</evidence>
<keyword evidence="2" id="KW-0378">Hydrolase</keyword>
<proteinExistence type="predicted"/>
<dbReference type="Gene3D" id="2.40.100.10">
    <property type="entry name" value="Cyclophilin-like"/>
    <property type="match status" value="1"/>
</dbReference>
<dbReference type="NCBIfam" id="TIGR00724">
    <property type="entry name" value="urea_amlyse_rel"/>
    <property type="match status" value="1"/>
</dbReference>
<dbReference type="InterPro" id="IPR003778">
    <property type="entry name" value="CT_A_B"/>
</dbReference>
<dbReference type="InterPro" id="IPR052708">
    <property type="entry name" value="PxpC"/>
</dbReference>
<dbReference type="Proteomes" id="UP001501757">
    <property type="component" value="Unassembled WGS sequence"/>
</dbReference>
<evidence type="ECO:0000313" key="6">
    <source>
        <dbReference type="Proteomes" id="UP001501757"/>
    </source>
</evidence>
<keyword evidence="6" id="KW-1185">Reference proteome</keyword>
<keyword evidence="1" id="KW-0547">Nucleotide-binding</keyword>
<dbReference type="SUPFAM" id="SSF50891">
    <property type="entry name" value="Cyclophilin-like"/>
    <property type="match status" value="1"/>
</dbReference>
<dbReference type="Pfam" id="PF02626">
    <property type="entry name" value="CT_A_B"/>
    <property type="match status" value="1"/>
</dbReference>
<dbReference type="InterPro" id="IPR029000">
    <property type="entry name" value="Cyclophilin-like_dom_sf"/>
</dbReference>
<gene>
    <name evidence="5" type="ORF">GCM10009092_00420</name>
</gene>
<evidence type="ECO:0000256" key="3">
    <source>
        <dbReference type="ARBA" id="ARBA00022840"/>
    </source>
</evidence>
<dbReference type="RefSeq" id="WP_343840245.1">
    <property type="nucleotide sequence ID" value="NZ_BAAAEI010000001.1"/>
</dbReference>
<comment type="caution">
    <text evidence="5">The sequence shown here is derived from an EMBL/GenBank/DDBJ whole genome shotgun (WGS) entry which is preliminary data.</text>
</comment>
<dbReference type="PANTHER" id="PTHR43309:SF4">
    <property type="entry name" value="CARBOXYLTRANSFERASE DOMAIN-CONTAINING PROTEIN"/>
    <property type="match status" value="1"/>
</dbReference>
<dbReference type="SMART" id="SM00797">
    <property type="entry name" value="AHS2"/>
    <property type="match status" value="1"/>
</dbReference>